<dbReference type="EMBL" id="CP012621">
    <property type="protein sequence ID" value="ATG72881.1"/>
    <property type="molecule type" value="Genomic_DNA"/>
</dbReference>
<evidence type="ECO:0000259" key="5">
    <source>
        <dbReference type="Pfam" id="PF17289"/>
    </source>
</evidence>
<feature type="coiled-coil region" evidence="2">
    <location>
        <begin position="79"/>
        <end position="106"/>
    </location>
</feature>
<gene>
    <name evidence="6" type="ORF">AN401_02590</name>
</gene>
<evidence type="ECO:0000256" key="1">
    <source>
        <dbReference type="ARBA" id="ARBA00022612"/>
    </source>
</evidence>
<dbReference type="InterPro" id="IPR027417">
    <property type="entry name" value="P-loop_NTPase"/>
</dbReference>
<proteinExistence type="predicted"/>
<dbReference type="Gene3D" id="3.40.50.300">
    <property type="entry name" value="P-loop containing nucleotide triphosphate hydrolases"/>
    <property type="match status" value="1"/>
</dbReference>
<evidence type="ECO:0000313" key="6">
    <source>
        <dbReference type="EMBL" id="ATG72881.1"/>
    </source>
</evidence>
<evidence type="ECO:0000313" key="7">
    <source>
        <dbReference type="Proteomes" id="UP000217763"/>
    </source>
</evidence>
<dbReference type="InterPro" id="IPR010332">
    <property type="entry name" value="ATPase_terminase-su_N"/>
</dbReference>
<keyword evidence="1" id="KW-1188">Viral release from host cell</keyword>
<dbReference type="AlphaFoldDB" id="A0A291HLB0"/>
<accession>A0A291HLB0</accession>
<evidence type="ECO:0000256" key="2">
    <source>
        <dbReference type="SAM" id="Coils"/>
    </source>
</evidence>
<keyword evidence="7" id="KW-1185">Reference proteome</keyword>
<reference evidence="7" key="1">
    <citation type="submission" date="2015-09" db="EMBL/GenBank/DDBJ databases">
        <authorList>
            <person name="Shao Z."/>
            <person name="Wang L."/>
        </authorList>
    </citation>
    <scope>NUCLEOTIDE SEQUENCE [LARGE SCALE GENOMIC DNA]</scope>
    <source>
        <strain evidence="7">F13-1</strain>
    </source>
</reference>
<organism evidence="6 7">
    <name type="scientific">Zobellella denitrificans</name>
    <dbReference type="NCBI Taxonomy" id="347534"/>
    <lineage>
        <taxon>Bacteria</taxon>
        <taxon>Pseudomonadati</taxon>
        <taxon>Pseudomonadota</taxon>
        <taxon>Gammaproteobacteria</taxon>
        <taxon>Aeromonadales</taxon>
        <taxon>Aeromonadaceae</taxon>
        <taxon>Zobellella</taxon>
    </lineage>
</organism>
<dbReference type="Pfam" id="PF06056">
    <property type="entry name" value="Terminase_5"/>
    <property type="match status" value="1"/>
</dbReference>
<feature type="region of interest" description="Disordered" evidence="3">
    <location>
        <begin position="113"/>
        <end position="147"/>
    </location>
</feature>
<dbReference type="Gene3D" id="3.30.420.240">
    <property type="match status" value="1"/>
</dbReference>
<dbReference type="Proteomes" id="UP000217763">
    <property type="component" value="Chromosome"/>
</dbReference>
<feature type="domain" description="Terminase ATPase subunit N-terminal" evidence="4">
    <location>
        <begin position="6"/>
        <end position="62"/>
    </location>
</feature>
<dbReference type="Pfam" id="PF17289">
    <property type="entry name" value="Terminase_6C"/>
    <property type="match status" value="1"/>
</dbReference>
<dbReference type="KEGG" id="zdf:AN401_02590"/>
<keyword evidence="2" id="KW-0175">Coiled coil</keyword>
<dbReference type="InterPro" id="IPR035421">
    <property type="entry name" value="Terminase_6C"/>
</dbReference>
<evidence type="ECO:0000256" key="3">
    <source>
        <dbReference type="SAM" id="MobiDB-lite"/>
    </source>
</evidence>
<name>A0A291HLB0_9GAMM</name>
<protein>
    <submittedName>
        <fullName evidence="6">Terminase</fullName>
    </submittedName>
</protein>
<evidence type="ECO:0000259" key="4">
    <source>
        <dbReference type="Pfam" id="PF06056"/>
    </source>
</evidence>
<dbReference type="RefSeq" id="WP_096778456.1">
    <property type="nucleotide sequence ID" value="NZ_CP012621.1"/>
</dbReference>
<dbReference type="Pfam" id="PF03237">
    <property type="entry name" value="Terminase_6N"/>
    <property type="match status" value="1"/>
</dbReference>
<sequence>MAYTEEIRNAAKGLYLKRWLPREIAQELGLNSARVVYQWAEKYSWDALLSDEQLEDAIARRVQLLLAREKKTPAELDELDRLIGQHVRLKKDLVQLREKELALKEREAALAAGVPADELPEPGERRGKRGGGQAKGGKGKKGKQRKNDIGELLPEDFQGWLDTLFGYQLRCREAKNDPAIPRTRNILKSRQIGMTYYFAGEALEDAVITGGNQIFLSATRAQAEVFRSYIINIAREFLGVELSGNPIILSNGAELHFLSTNSNSAQSRSGNVYIDEYFWIPGFTKLSNVASAMATQSRWRKTYFSTPSAKSHPGYGFWTGDSWKDGKDSRKDIEFPTLADYQDGGRVCPDRQWRYAITVEDAVASGCNLIDVDELRDEYADEVFRNLFMCEFVDDEASVFKFNQLEGCGVDTAQWEDFDPRAARPFGTREVWLGYDPSRTRDNATLVVLAPPLVAGEPFRVLEKHHWRGLNFQHHVAEIAKLFKRYRVTYIGVDITGIGAGVFDLIKTKYPREAHAIHYSVESKNRLVLKMIDVVEAGRISWDRLHKDIPLAFMAIKRTTTGSGNAMTFKAGRDATTGHADAFFAIAHAVINEPLDHSNQRTSTWAIQA</sequence>
<feature type="domain" description="Terminase large subunit gp17-like C-terminal" evidence="5">
    <location>
        <begin position="434"/>
        <end position="592"/>
    </location>
</feature>